<dbReference type="RefSeq" id="WP_125002120.1">
    <property type="nucleotide sequence ID" value="NZ_BHYK01000012.1"/>
</dbReference>
<organism evidence="2 3">
    <name type="scientific">Clostridium tagluense</name>
    <dbReference type="NCBI Taxonomy" id="360422"/>
    <lineage>
        <taxon>Bacteria</taxon>
        <taxon>Bacillati</taxon>
        <taxon>Bacillota</taxon>
        <taxon>Clostridia</taxon>
        <taxon>Eubacteriales</taxon>
        <taxon>Clostridiaceae</taxon>
        <taxon>Clostridium</taxon>
    </lineage>
</organism>
<dbReference type="AlphaFoldDB" id="A0A401UMU3"/>
<dbReference type="Pfam" id="PF00583">
    <property type="entry name" value="Acetyltransf_1"/>
    <property type="match status" value="1"/>
</dbReference>
<keyword evidence="3" id="KW-1185">Reference proteome</keyword>
<protein>
    <recommendedName>
        <fullName evidence="1">N-acetyltransferase domain-containing protein</fullName>
    </recommendedName>
</protein>
<dbReference type="SUPFAM" id="SSF55729">
    <property type="entry name" value="Acyl-CoA N-acyltransferases (Nat)"/>
    <property type="match status" value="1"/>
</dbReference>
<dbReference type="PROSITE" id="PS51186">
    <property type="entry name" value="GNAT"/>
    <property type="match status" value="1"/>
</dbReference>
<dbReference type="OrthoDB" id="8479334at2"/>
<sequence>MDIQVVKVNNDEKEILQNLLELYCYEWSQYNKLDVNQFGSYEFAVLDCWTEKNHYPFFIKVDGKLAGFVLIDKDFAVRKDCDFAMSEFFVMHKYRTAGVGKYAAETIFDMLHGKWEIMCHPKNIISIYFWNKIIDEYTNGKFELIKSCQEVVYQEGTFADFFFFET</sequence>
<reference evidence="2 3" key="1">
    <citation type="submission" date="2018-11" db="EMBL/GenBank/DDBJ databases">
        <title>Genome sequencing and assembly of Clostridium tagluense strain A121.</title>
        <authorList>
            <person name="Murakami T."/>
            <person name="Segawa T."/>
            <person name="Shcherbakova V.A."/>
            <person name="Mori H."/>
            <person name="Yoshimura Y."/>
        </authorList>
    </citation>
    <scope>NUCLEOTIDE SEQUENCE [LARGE SCALE GENOMIC DNA]</scope>
    <source>
        <strain evidence="2 3">A121</strain>
    </source>
</reference>
<evidence type="ECO:0000313" key="2">
    <source>
        <dbReference type="EMBL" id="GCD10854.1"/>
    </source>
</evidence>
<feature type="domain" description="N-acetyltransferase" evidence="1">
    <location>
        <begin position="17"/>
        <end position="149"/>
    </location>
</feature>
<dbReference type="GO" id="GO:0016747">
    <property type="term" value="F:acyltransferase activity, transferring groups other than amino-acyl groups"/>
    <property type="evidence" value="ECO:0007669"/>
    <property type="project" value="InterPro"/>
</dbReference>
<comment type="caution">
    <text evidence="2">The sequence shown here is derived from an EMBL/GenBank/DDBJ whole genome shotgun (WGS) entry which is preliminary data.</text>
</comment>
<dbReference type="Proteomes" id="UP000287872">
    <property type="component" value="Unassembled WGS sequence"/>
</dbReference>
<dbReference type="InterPro" id="IPR016181">
    <property type="entry name" value="Acyl_CoA_acyltransferase"/>
</dbReference>
<evidence type="ECO:0000259" key="1">
    <source>
        <dbReference type="PROSITE" id="PS51186"/>
    </source>
</evidence>
<dbReference type="Gene3D" id="3.40.630.30">
    <property type="match status" value="1"/>
</dbReference>
<name>A0A401UMU3_9CLOT</name>
<accession>A0A401UMU3</accession>
<dbReference type="InterPro" id="IPR000182">
    <property type="entry name" value="GNAT_dom"/>
</dbReference>
<gene>
    <name evidence="2" type="ORF">Ctaglu_24770</name>
</gene>
<dbReference type="EMBL" id="BHYK01000012">
    <property type="protein sequence ID" value="GCD10854.1"/>
    <property type="molecule type" value="Genomic_DNA"/>
</dbReference>
<proteinExistence type="predicted"/>
<evidence type="ECO:0000313" key="3">
    <source>
        <dbReference type="Proteomes" id="UP000287872"/>
    </source>
</evidence>